<gene>
    <name evidence="2" type="primary">isdG</name>
    <name evidence="3" type="ORF">DFR61_10120</name>
    <name evidence="2" type="ORF">NCTC10597_01925</name>
</gene>
<proteinExistence type="predicted"/>
<protein>
    <submittedName>
        <fullName evidence="3">Heme oxygenase (Staphylobilin-producing)</fullName>
    </submittedName>
    <submittedName>
        <fullName evidence="2">Heme-degrading monooxygenase isdG</fullName>
        <ecNumber evidence="2">1.14.14.18</ecNumber>
    </submittedName>
</protein>
<dbReference type="EMBL" id="UGNP01000001">
    <property type="protein sequence ID" value="STX10210.1"/>
    <property type="molecule type" value="Genomic_DNA"/>
</dbReference>
<dbReference type="OrthoDB" id="1645001at2"/>
<dbReference type="GO" id="GO:0004392">
    <property type="term" value="F:heme oxygenase (decyclizing) activity"/>
    <property type="evidence" value="ECO:0007669"/>
    <property type="project" value="UniProtKB-EC"/>
</dbReference>
<dbReference type="RefSeq" id="WP_109348217.1">
    <property type="nucleotide sequence ID" value="NZ_BJUE01000016.1"/>
</dbReference>
<organism evidence="2 4">
    <name type="scientific">Kurthia zopfii</name>
    <dbReference type="NCBI Taxonomy" id="1650"/>
    <lineage>
        <taxon>Bacteria</taxon>
        <taxon>Bacillati</taxon>
        <taxon>Bacillota</taxon>
        <taxon>Bacilli</taxon>
        <taxon>Bacillales</taxon>
        <taxon>Caryophanaceae</taxon>
        <taxon>Kurthia</taxon>
    </lineage>
</organism>
<dbReference type="PROSITE" id="PS51725">
    <property type="entry name" value="ABM"/>
    <property type="match status" value="1"/>
</dbReference>
<sequence>MIVQMRRFTVTEGNGHLMVEKFTKGGGLVEQQPGFIDKTVLEKKVRRGEEEVIMLVRWESEEAWKAWEKSPEHIAGHRENRGKPKPDHVLNVEVTMYEVK</sequence>
<comment type="caution">
    <text evidence="2">The sequence shown here is derived from an EMBL/GenBank/DDBJ whole genome shotgun (WGS) entry which is preliminary data.</text>
</comment>
<dbReference type="EMBL" id="SNZG01000001">
    <property type="protein sequence ID" value="TDR44184.1"/>
    <property type="molecule type" value="Genomic_DNA"/>
</dbReference>
<dbReference type="Proteomes" id="UP000294641">
    <property type="component" value="Unassembled WGS sequence"/>
</dbReference>
<dbReference type="InterPro" id="IPR050404">
    <property type="entry name" value="Heme-degrading_MO"/>
</dbReference>
<dbReference type="InterPro" id="IPR011008">
    <property type="entry name" value="Dimeric_a/b-barrel"/>
</dbReference>
<dbReference type="Gene3D" id="3.30.70.100">
    <property type="match status" value="1"/>
</dbReference>
<dbReference type="Pfam" id="PF03992">
    <property type="entry name" value="ABM"/>
    <property type="match status" value="1"/>
</dbReference>
<reference evidence="2 4" key="1">
    <citation type="submission" date="2018-06" db="EMBL/GenBank/DDBJ databases">
        <authorList>
            <consortium name="Pathogen Informatics"/>
            <person name="Doyle S."/>
        </authorList>
    </citation>
    <scope>NUCLEOTIDE SEQUENCE [LARGE SCALE GENOMIC DNA]</scope>
    <source>
        <strain evidence="2 4">NCTC10597</strain>
    </source>
</reference>
<keyword evidence="5" id="KW-1185">Reference proteome</keyword>
<dbReference type="SUPFAM" id="SSF54909">
    <property type="entry name" value="Dimeric alpha+beta barrel"/>
    <property type="match status" value="1"/>
</dbReference>
<dbReference type="AlphaFoldDB" id="A0A8B4QBT5"/>
<name>A0A8B4QBT5_9BACL</name>
<reference evidence="3 5" key="2">
    <citation type="submission" date="2019-03" db="EMBL/GenBank/DDBJ databases">
        <title>Genomic Encyclopedia of Type Strains, Phase IV (KMG-IV): sequencing the most valuable type-strain genomes for metagenomic binning, comparative biology and taxonomic classification.</title>
        <authorList>
            <person name="Goeker M."/>
        </authorList>
    </citation>
    <scope>NUCLEOTIDE SEQUENCE [LARGE SCALE GENOMIC DNA]</scope>
    <source>
        <strain evidence="3 5">DSM 20580</strain>
    </source>
</reference>
<evidence type="ECO:0000313" key="5">
    <source>
        <dbReference type="Proteomes" id="UP000294641"/>
    </source>
</evidence>
<keyword evidence="2" id="KW-0503">Monooxygenase</keyword>
<evidence type="ECO:0000313" key="3">
    <source>
        <dbReference type="EMBL" id="TDR44184.1"/>
    </source>
</evidence>
<feature type="domain" description="ABM" evidence="1">
    <location>
        <begin position="2"/>
        <end position="96"/>
    </location>
</feature>
<evidence type="ECO:0000313" key="4">
    <source>
        <dbReference type="Proteomes" id="UP000254330"/>
    </source>
</evidence>
<dbReference type="EC" id="1.14.14.18" evidence="2"/>
<evidence type="ECO:0000313" key="2">
    <source>
        <dbReference type="EMBL" id="STX10210.1"/>
    </source>
</evidence>
<dbReference type="PANTHER" id="PTHR34474">
    <property type="entry name" value="SIGNAL TRANSDUCTION PROTEIN TRAP"/>
    <property type="match status" value="1"/>
</dbReference>
<accession>A0A8B4QBT5</accession>
<evidence type="ECO:0000259" key="1">
    <source>
        <dbReference type="PROSITE" id="PS51725"/>
    </source>
</evidence>
<dbReference type="InterPro" id="IPR007138">
    <property type="entry name" value="ABM_dom"/>
</dbReference>
<dbReference type="Proteomes" id="UP000254330">
    <property type="component" value="Unassembled WGS sequence"/>
</dbReference>
<keyword evidence="2" id="KW-0560">Oxidoreductase</keyword>
<dbReference type="PANTHER" id="PTHR34474:SF1">
    <property type="entry name" value="HEME-DEGRADING MONOOXYGENASE HMOA"/>
    <property type="match status" value="1"/>
</dbReference>